<keyword evidence="2" id="KW-0812">Transmembrane</keyword>
<comment type="caution">
    <text evidence="4">The sequence shown here is derived from an EMBL/GenBank/DDBJ whole genome shotgun (WGS) entry which is preliminary data.</text>
</comment>
<evidence type="ECO:0000256" key="2">
    <source>
        <dbReference type="SAM" id="Phobius"/>
    </source>
</evidence>
<dbReference type="PANTHER" id="PTHR40368:SF1">
    <property type="entry name" value="YALI0F14399P"/>
    <property type="match status" value="1"/>
</dbReference>
<dbReference type="EMBL" id="JBBJBU010000001">
    <property type="protein sequence ID" value="KAK7208453.1"/>
    <property type="molecule type" value="Genomic_DNA"/>
</dbReference>
<feature type="region of interest" description="Disordered" evidence="1">
    <location>
        <begin position="57"/>
        <end position="96"/>
    </location>
</feature>
<feature type="chain" id="PRO_5046655065" evidence="3">
    <location>
        <begin position="21"/>
        <end position="522"/>
    </location>
</feature>
<proteinExistence type="predicted"/>
<protein>
    <submittedName>
        <fullName evidence="4">Uncharacterized protein</fullName>
    </submittedName>
</protein>
<dbReference type="Proteomes" id="UP001498771">
    <property type="component" value="Unassembled WGS sequence"/>
</dbReference>
<keyword evidence="5" id="KW-1185">Reference proteome</keyword>
<feature type="transmembrane region" description="Helical" evidence="2">
    <location>
        <begin position="459"/>
        <end position="485"/>
    </location>
</feature>
<name>A0ABR1FFV6_9ASCO</name>
<keyword evidence="2" id="KW-1133">Transmembrane helix</keyword>
<feature type="compositionally biased region" description="Basic and acidic residues" evidence="1">
    <location>
        <begin position="191"/>
        <end position="207"/>
    </location>
</feature>
<feature type="compositionally biased region" description="Basic and acidic residues" evidence="1">
    <location>
        <begin position="245"/>
        <end position="260"/>
    </location>
</feature>
<dbReference type="RefSeq" id="XP_064771486.1">
    <property type="nucleotide sequence ID" value="XM_064911890.1"/>
</dbReference>
<gene>
    <name evidence="4" type="ORF">BZA70DRAFT_273769</name>
</gene>
<keyword evidence="3" id="KW-0732">Signal</keyword>
<feature type="compositionally biased region" description="Low complexity" evidence="1">
    <location>
        <begin position="213"/>
        <end position="229"/>
    </location>
</feature>
<feature type="signal peptide" evidence="3">
    <location>
        <begin position="1"/>
        <end position="20"/>
    </location>
</feature>
<keyword evidence="2" id="KW-0472">Membrane</keyword>
<dbReference type="GeneID" id="90037402"/>
<evidence type="ECO:0000256" key="1">
    <source>
        <dbReference type="SAM" id="MobiDB-lite"/>
    </source>
</evidence>
<evidence type="ECO:0000313" key="5">
    <source>
        <dbReference type="Proteomes" id="UP001498771"/>
    </source>
</evidence>
<sequence>MHPKRILFAIAGLAVCVAEAHRLPHPLRSSPSSQLSTGAVVALSLLSTVSAVQQDGITVNKDSGPEHIAPEDDIDKKKTAASKESTEPPFLDDGELIRATESTAESTHNGDINDKEMADVHKDVADAISKGDYTSAAEIEEARESKNDPLQQEKEVPEVTMQIFEVRTANHNNGVDNQVDDKEADPASTKEAAKLLESKPEIVDQSEKTVPVSGTSSSEGSKQQSSSSSTKEDDAPKPVAKVVTVRKEIVTEREVEEPPKPKHYPPLQITEGRPYNKKRESVPVSCVRREIEHGEHITSEETGQIIYDAFPACKETGKQLEFPFNVDSDKPSSCTFDLLDETYHLFQLYVHQDAPLSCQVPSRIGSENLNAPLAFSIQGKLETSHLDIATRFTIIFEYIEAVPGKPSAGVNITSAVAYPVAPLNTTRVIIGDELSMQFTTRWFNVGRTPKMGDRQITSFATICYCIASAVVAFSVSAFYFLVVVFPQRARVRSSMRQAVAAGLAPDFSMFTGNGGFSSTKRD</sequence>
<dbReference type="PANTHER" id="PTHR40368">
    <property type="entry name" value="YALI0F14399P"/>
    <property type="match status" value="1"/>
</dbReference>
<feature type="region of interest" description="Disordered" evidence="1">
    <location>
        <begin position="168"/>
        <end position="271"/>
    </location>
</feature>
<organism evidence="4 5">
    <name type="scientific">Myxozyma melibiosi</name>
    <dbReference type="NCBI Taxonomy" id="54550"/>
    <lineage>
        <taxon>Eukaryota</taxon>
        <taxon>Fungi</taxon>
        <taxon>Dikarya</taxon>
        <taxon>Ascomycota</taxon>
        <taxon>Saccharomycotina</taxon>
        <taxon>Lipomycetes</taxon>
        <taxon>Lipomycetales</taxon>
        <taxon>Lipomycetaceae</taxon>
        <taxon>Myxozyma</taxon>
    </lineage>
</organism>
<feature type="compositionally biased region" description="Basic and acidic residues" evidence="1">
    <location>
        <begin position="63"/>
        <end position="78"/>
    </location>
</feature>
<reference evidence="4 5" key="1">
    <citation type="submission" date="2024-03" db="EMBL/GenBank/DDBJ databases">
        <title>Genome-scale model development and genomic sequencing of the oleaginous clade Lipomyces.</title>
        <authorList>
            <consortium name="Lawrence Berkeley National Laboratory"/>
            <person name="Czajka J.J."/>
            <person name="Han Y."/>
            <person name="Kim J."/>
            <person name="Mondo S.J."/>
            <person name="Hofstad B.A."/>
            <person name="Robles A."/>
            <person name="Haridas S."/>
            <person name="Riley R."/>
            <person name="LaButti K."/>
            <person name="Pangilinan J."/>
            <person name="Andreopoulos W."/>
            <person name="Lipzen A."/>
            <person name="Yan J."/>
            <person name="Wang M."/>
            <person name="Ng V."/>
            <person name="Grigoriev I.V."/>
            <person name="Spatafora J.W."/>
            <person name="Magnuson J.K."/>
            <person name="Baker S.E."/>
            <person name="Pomraning K.R."/>
        </authorList>
    </citation>
    <scope>NUCLEOTIDE SEQUENCE [LARGE SCALE GENOMIC DNA]</scope>
    <source>
        <strain evidence="4 5">Phaff 52-87</strain>
    </source>
</reference>
<evidence type="ECO:0000313" key="4">
    <source>
        <dbReference type="EMBL" id="KAK7208453.1"/>
    </source>
</evidence>
<evidence type="ECO:0000256" key="3">
    <source>
        <dbReference type="SAM" id="SignalP"/>
    </source>
</evidence>
<accession>A0ABR1FFV6</accession>